<feature type="binding site" evidence="9">
    <location>
        <position position="231"/>
    </location>
    <ligand>
        <name>chlorophyll a</name>
        <dbReference type="ChEBI" id="CHEBI:58416"/>
        <label>4</label>
    </ligand>
</feature>
<feature type="binding site" evidence="9">
    <location>
        <position position="122"/>
    </location>
    <ligand>
        <name>chlorophyll a</name>
        <dbReference type="ChEBI" id="CHEBI:58416"/>
        <label>1</label>
    </ligand>
</feature>
<protein>
    <submittedName>
        <fullName evidence="7">Uncharacterized protein</fullName>
    </submittedName>
</protein>
<keyword evidence="6" id="KW-1133">Transmembrane helix</keyword>
<keyword evidence="2" id="KW-0150">Chloroplast</keyword>
<feature type="binding site" evidence="9">
    <location>
        <position position="229"/>
    </location>
    <ligand>
        <name>chlorophyll a</name>
        <dbReference type="ChEBI" id="CHEBI:58416"/>
        <label>3</label>
        <note>axial binding residue</note>
    </ligand>
    <ligandPart>
        <name>Mg</name>
        <dbReference type="ChEBI" id="CHEBI:25107"/>
    </ligandPart>
</feature>
<dbReference type="InterPro" id="IPR022796">
    <property type="entry name" value="Chloroa_b-bind"/>
</dbReference>
<dbReference type="GO" id="GO:0016168">
    <property type="term" value="F:chlorophyll binding"/>
    <property type="evidence" value="ECO:0007669"/>
    <property type="project" value="UniProtKB-KW"/>
</dbReference>
<dbReference type="Gene3D" id="1.10.3460.10">
    <property type="entry name" value="Chlorophyll a/b binding protein domain"/>
    <property type="match status" value="2"/>
</dbReference>
<dbReference type="AlphaFoldDB" id="A0AA36I3A4"/>
<keyword evidence="9" id="KW-0002">3D-structure</keyword>
<accession>A0AA36I3A4</accession>
<evidence type="ECO:0000256" key="6">
    <source>
        <dbReference type="SAM" id="Phobius"/>
    </source>
</evidence>
<sequence length="467" mass="49587">MAEKQSSLLALAIAGVGACAVSSGLSFVTGQAPHQASPQVATGLRGAQQTQSGNGFSSTMLGLAGAGAVTAASMGVSQRQRVVRRAEFAAGMAGSKLHGWGEYQFDPAGFATSYPELLGWFREAELKHGRVAMLAYVGLIVPDAVRLPFEAVQDPSLDLLTAHNKLIGPGLGEGPMWWLLLACGVIESLRFEQVGLAFESLTAENAGDLGLRMFAPSSAEGMESMKMKELKNGRLAMLAISGALTQGVLFNAHHFPFMSALRSEKQSGIGSRSTMVGTAASMGVSQRQRVVRRAEFAAGMAGSKLHGWGEYQFDPAGFATSYPELLGWFREAELKHGRVAMLAYVGLIVPDAVRLPFEAVQDPSLDLLTAHNKLIGPGLGEGPMWWLLLACGVIESLRFKQVGLAFESLTAENAGDLGLRMFAPSSAEGMESMKMKELKNGRLAMLAISGALTQGVLFNAHHFPFTP</sequence>
<dbReference type="GO" id="GO:0016020">
    <property type="term" value="C:membrane"/>
    <property type="evidence" value="ECO:0007669"/>
    <property type="project" value="InterPro"/>
</dbReference>
<dbReference type="Pfam" id="PF00504">
    <property type="entry name" value="Chloroa_b-bind"/>
    <property type="match status" value="2"/>
</dbReference>
<comment type="caution">
    <text evidence="7">The sequence shown here is derived from an EMBL/GenBank/DDBJ whole genome shotgun (WGS) entry which is preliminary data.</text>
</comment>
<keyword evidence="6" id="KW-0472">Membrane</keyword>
<feature type="binding site" evidence="9">
    <location>
        <position position="232"/>
    </location>
    <ligand>
        <name>chlorophyll a</name>
        <dbReference type="ChEBI" id="CHEBI:58416"/>
        <label>5</label>
        <note>axial binding residue</note>
    </ligand>
    <ligandPart>
        <name>Mg</name>
        <dbReference type="ChEBI" id="CHEBI:25107"/>
    </ligandPart>
</feature>
<keyword evidence="4" id="KW-0934">Plastid</keyword>
<reference evidence="9" key="2">
    <citation type="journal article" date="2024" name="Nat. Commun.">
        <title>Architecture of symbiotic dinoflagellate photosystem I-light-harvesting supercomplex in Symbiodinium.</title>
        <authorList>
            <person name="Zhao L.S."/>
            <person name="Wang N."/>
            <person name="Li K."/>
            <person name="Li C.Y."/>
            <person name="Guo J.P."/>
            <person name="He F.Y."/>
            <person name="Liu G.M."/>
            <person name="Chen X.L."/>
            <person name="Gao J."/>
            <person name="Liu L.N."/>
            <person name="Zhang Y.Z."/>
        </authorList>
    </citation>
    <scope>STRUCTURE BY ELECTRON MICROSCOPY (2.80 ANGSTROMS) OF 60-287 IN COMPLEX WITH CHLOROPHYLL A</scope>
</reference>
<feature type="binding site" evidence="5">
    <location>
        <position position="246"/>
    </location>
    <ligand>
        <name>chlorophyll a</name>
        <dbReference type="ChEBI" id="CHEBI:58416"/>
        <label>1</label>
    </ligand>
</feature>
<feature type="binding site" evidence="9">
    <location>
        <position position="211"/>
    </location>
    <ligand>
        <name>chlorophyll a</name>
        <dbReference type="ChEBI" id="CHEBI:58416"/>
        <label>3</label>
    </ligand>
</feature>
<evidence type="ECO:0000313" key="8">
    <source>
        <dbReference type="Proteomes" id="UP001178507"/>
    </source>
</evidence>
<feature type="binding site" evidence="9">
    <location>
        <position position="127"/>
    </location>
    <ligand>
        <name>chlorophyll a</name>
        <dbReference type="ChEBI" id="CHEBI:58416"/>
        <label>2</label>
    </ligand>
</feature>
<evidence type="ECO:0000256" key="1">
    <source>
        <dbReference type="ARBA" id="ARBA00004229"/>
    </source>
</evidence>
<keyword evidence="8" id="KW-1185">Reference proteome</keyword>
<evidence type="ECO:0000256" key="3">
    <source>
        <dbReference type="ARBA" id="ARBA00022531"/>
    </source>
</evidence>
<dbReference type="GO" id="GO:0009507">
    <property type="term" value="C:chloroplast"/>
    <property type="evidence" value="ECO:0007669"/>
    <property type="project" value="UniProtKB-SubCell"/>
</dbReference>
<reference evidence="7" key="1">
    <citation type="submission" date="2023-08" db="EMBL/GenBank/DDBJ databases">
        <authorList>
            <person name="Chen Y."/>
            <person name="Shah S."/>
            <person name="Dougan E. K."/>
            <person name="Thang M."/>
            <person name="Chan C."/>
        </authorList>
    </citation>
    <scope>NUCLEOTIDE SEQUENCE</scope>
</reference>
<comment type="subcellular location">
    <subcellularLocation>
        <location evidence="1">Plastid</location>
        <location evidence="1">Chloroplast</location>
    </subcellularLocation>
</comment>
<dbReference type="SUPFAM" id="SSF103511">
    <property type="entry name" value="Chlorophyll a-b binding protein"/>
    <property type="match status" value="2"/>
</dbReference>
<proteinExistence type="evidence at protein level"/>
<organism evidence="7 8">
    <name type="scientific">Effrenium voratum</name>
    <dbReference type="NCBI Taxonomy" id="2562239"/>
    <lineage>
        <taxon>Eukaryota</taxon>
        <taxon>Sar</taxon>
        <taxon>Alveolata</taxon>
        <taxon>Dinophyceae</taxon>
        <taxon>Suessiales</taxon>
        <taxon>Symbiodiniaceae</taxon>
        <taxon>Effrenium</taxon>
    </lineage>
</organism>
<feature type="binding site" evidence="9">
    <location>
        <position position="105"/>
    </location>
    <ligand>
        <name>chlorophyll a</name>
        <dbReference type="ChEBI" id="CHEBI:58416"/>
        <label>1</label>
    </ligand>
</feature>
<feature type="binding site" evidence="9">
    <location>
        <position position="187"/>
    </location>
    <ligand>
        <name>chlorophyll a</name>
        <dbReference type="ChEBI" id="CHEBI:58416"/>
        <label>2</label>
        <note>axial binding residue</note>
    </ligand>
    <ligandPart>
        <name>Mg</name>
        <dbReference type="ChEBI" id="CHEBI:25107"/>
    </ligandPart>
</feature>
<evidence type="ECO:0000256" key="5">
    <source>
        <dbReference type="PIRSR" id="PIRSR601344-1"/>
    </source>
</evidence>
<dbReference type="InterPro" id="IPR001344">
    <property type="entry name" value="Chloro_AB-bd_pln"/>
</dbReference>
<evidence type="ECO:0000313" key="7">
    <source>
        <dbReference type="EMBL" id="CAJ1380274.1"/>
    </source>
</evidence>
<dbReference type="PANTHER" id="PTHR21649">
    <property type="entry name" value="CHLOROPHYLL A/B BINDING PROTEIN"/>
    <property type="match status" value="1"/>
</dbReference>
<feature type="binding site" evidence="9">
    <location>
        <position position="125"/>
    </location>
    <ligand>
        <name>chlorophyll a</name>
        <dbReference type="ChEBI" id="CHEBI:58416"/>
        <label>1</label>
        <note>axial binding residue</note>
    </ligand>
    <ligandPart>
        <name>Mg</name>
        <dbReference type="ChEBI" id="CHEBI:25107"/>
    </ligandPart>
</feature>
<feature type="transmembrane region" description="Helical" evidence="6">
    <location>
        <begin position="54"/>
        <end position="76"/>
    </location>
</feature>
<evidence type="ECO:0000256" key="2">
    <source>
        <dbReference type="ARBA" id="ARBA00022528"/>
    </source>
</evidence>
<feature type="binding site" evidence="9">
    <location>
        <position position="209"/>
    </location>
    <ligand>
        <name>chlorophyll a</name>
        <dbReference type="ChEBI" id="CHEBI:58416"/>
        <label>3</label>
    </ligand>
</feature>
<feature type="binding site" evidence="9">
    <location>
        <position position="228"/>
    </location>
    <ligand>
        <name>chlorophyll a</name>
        <dbReference type="ChEBI" id="CHEBI:58416"/>
        <label>4</label>
    </ligand>
</feature>
<dbReference type="GO" id="GO:0009765">
    <property type="term" value="P:photosynthesis, light harvesting"/>
    <property type="evidence" value="ECO:0007669"/>
    <property type="project" value="InterPro"/>
</dbReference>
<dbReference type="SMR" id="A0AA36I3A4"/>
<keyword evidence="5" id="KW-0148">Chlorophyll</keyword>
<evidence type="ECO:0007829" key="9">
    <source>
        <dbReference type="PDB" id="8JJR"/>
    </source>
</evidence>
<name>A0AA36I3A4_9DINO</name>
<dbReference type="PROSITE" id="PS51257">
    <property type="entry name" value="PROKAR_LIPOPROTEIN"/>
    <property type="match status" value="1"/>
</dbReference>
<dbReference type="EMBL" id="CAUJNA010000698">
    <property type="protein sequence ID" value="CAJ1380274.1"/>
    <property type="molecule type" value="Genomic_DNA"/>
</dbReference>
<keyword evidence="6" id="KW-0812">Transmembrane</keyword>
<gene>
    <name evidence="7" type="ORF">EVOR1521_LOCUS8256</name>
</gene>
<keyword evidence="5" id="KW-0157">Chromophore</keyword>
<dbReference type="Proteomes" id="UP001178507">
    <property type="component" value="Unassembled WGS sequence"/>
</dbReference>
<evidence type="ECO:0000256" key="4">
    <source>
        <dbReference type="ARBA" id="ARBA00022640"/>
    </source>
</evidence>
<keyword evidence="3" id="KW-0602">Photosynthesis</keyword>
<dbReference type="PDB" id="8JJR">
    <property type="method" value="EM"/>
    <property type="resolution" value="2.80 A"/>
    <property type="chains" value="G=60-287"/>
</dbReference>
<feature type="binding site" evidence="9">
    <location>
        <position position="212"/>
    </location>
    <ligand>
        <name>chlorophyll a</name>
        <dbReference type="ChEBI" id="CHEBI:58416"/>
        <label>3</label>
    </ligand>
</feature>